<dbReference type="RefSeq" id="WP_330146791.1">
    <property type="nucleotide sequence ID" value="NZ_JAZDQU010000002.1"/>
</dbReference>
<reference evidence="2 3" key="1">
    <citation type="submission" date="2024-01" db="EMBL/GenBank/DDBJ databases">
        <title>Pedobacter sp. nov., isolated from oil-contaminated soil.</title>
        <authorList>
            <person name="Le N.T.T."/>
        </authorList>
    </citation>
    <scope>NUCLEOTIDE SEQUENCE [LARGE SCALE GENOMIC DNA]</scope>
    <source>
        <strain evidence="2 3">VNH31</strain>
    </source>
</reference>
<accession>A0ABU7H3Q8</accession>
<dbReference type="PROSITE" id="PS51186">
    <property type="entry name" value="GNAT"/>
    <property type="match status" value="1"/>
</dbReference>
<dbReference type="PANTHER" id="PTHR43792">
    <property type="entry name" value="GNAT FAMILY, PUTATIVE (AFU_ORTHOLOGUE AFUA_3G00765)-RELATED-RELATED"/>
    <property type="match status" value="1"/>
</dbReference>
<evidence type="ECO:0000259" key="1">
    <source>
        <dbReference type="PROSITE" id="PS51186"/>
    </source>
</evidence>
<evidence type="ECO:0000313" key="3">
    <source>
        <dbReference type="Proteomes" id="UP001337681"/>
    </source>
</evidence>
<keyword evidence="3" id="KW-1185">Reference proteome</keyword>
<proteinExistence type="predicted"/>
<dbReference type="Pfam" id="PF13302">
    <property type="entry name" value="Acetyltransf_3"/>
    <property type="match status" value="1"/>
</dbReference>
<dbReference type="Proteomes" id="UP001337681">
    <property type="component" value="Unassembled WGS sequence"/>
</dbReference>
<dbReference type="InterPro" id="IPR000182">
    <property type="entry name" value="GNAT_dom"/>
</dbReference>
<dbReference type="Gene3D" id="3.40.630.30">
    <property type="match status" value="1"/>
</dbReference>
<dbReference type="EMBL" id="JAZDQU010000002">
    <property type="protein sequence ID" value="MEE1885900.1"/>
    <property type="molecule type" value="Genomic_DNA"/>
</dbReference>
<dbReference type="CDD" id="cd04301">
    <property type="entry name" value="NAT_SF"/>
    <property type="match status" value="1"/>
</dbReference>
<dbReference type="PANTHER" id="PTHR43792:SF9">
    <property type="entry name" value="RIBOSOMAL-PROTEIN-ALANINE ACETYLTRANSFERASE"/>
    <property type="match status" value="1"/>
</dbReference>
<gene>
    <name evidence="2" type="ORF">VRU49_10780</name>
</gene>
<dbReference type="GO" id="GO:0016740">
    <property type="term" value="F:transferase activity"/>
    <property type="evidence" value="ECO:0007669"/>
    <property type="project" value="UniProtKB-KW"/>
</dbReference>
<organism evidence="2 3">
    <name type="scientific">Pedobacter flavus</name>
    <dbReference type="NCBI Taxonomy" id="3113906"/>
    <lineage>
        <taxon>Bacteria</taxon>
        <taxon>Pseudomonadati</taxon>
        <taxon>Bacteroidota</taxon>
        <taxon>Sphingobacteriia</taxon>
        <taxon>Sphingobacteriales</taxon>
        <taxon>Sphingobacteriaceae</taxon>
        <taxon>Pedobacter</taxon>
    </lineage>
</organism>
<keyword evidence="2" id="KW-0808">Transferase</keyword>
<dbReference type="InterPro" id="IPR051531">
    <property type="entry name" value="N-acetyltransferase"/>
</dbReference>
<protein>
    <submittedName>
        <fullName evidence="2">GNAT family protein</fullName>
        <ecNumber evidence="2">2.-.-.-</ecNumber>
    </submittedName>
</protein>
<evidence type="ECO:0000313" key="2">
    <source>
        <dbReference type="EMBL" id="MEE1885900.1"/>
    </source>
</evidence>
<feature type="domain" description="N-acetyltransferase" evidence="1">
    <location>
        <begin position="12"/>
        <end position="171"/>
    </location>
</feature>
<name>A0ABU7H3Q8_9SPHI</name>
<comment type="caution">
    <text evidence="2">The sequence shown here is derived from an EMBL/GenBank/DDBJ whole genome shotgun (WGS) entry which is preliminary data.</text>
</comment>
<dbReference type="InterPro" id="IPR016181">
    <property type="entry name" value="Acyl_CoA_acyltransferase"/>
</dbReference>
<sequence>MTDFPSLQTQRLEMRQIQSTDLENIFKGLSNPLVIKHYGVSYSTLEATQEQMAWYQNLYNTNTGIWWAICAKLDGTFYGAAGFNDIHPQHKKAEIGFWLLPEYWNNGIMQEALTKICHYGFEHMKLHRIEGFVESENSNSKKALEKMDFLHEGTLRACEWKNGKWIDVDIYAKINQL</sequence>
<dbReference type="SUPFAM" id="SSF55729">
    <property type="entry name" value="Acyl-CoA N-acyltransferases (Nat)"/>
    <property type="match status" value="1"/>
</dbReference>
<dbReference type="EC" id="2.-.-.-" evidence="2"/>